<evidence type="ECO:0000256" key="6">
    <source>
        <dbReference type="ARBA" id="ARBA00022840"/>
    </source>
</evidence>
<comment type="subcellular location">
    <subcellularLocation>
        <location evidence="1">Nucleus</location>
    </subcellularLocation>
</comment>
<feature type="compositionally biased region" description="Basic and acidic residues" evidence="9">
    <location>
        <begin position="2118"/>
        <end position="2129"/>
    </location>
</feature>
<evidence type="ECO:0000313" key="12">
    <source>
        <dbReference type="Proteomes" id="UP001309876"/>
    </source>
</evidence>
<dbReference type="InterPro" id="IPR027417">
    <property type="entry name" value="P-loop_NTPase"/>
</dbReference>
<feature type="domain" description="CCHC-type" evidence="10">
    <location>
        <begin position="2014"/>
        <end position="2030"/>
    </location>
</feature>
<keyword evidence="5 11" id="KW-0347">Helicase</keyword>
<dbReference type="FunFam" id="3.40.50.300:FF:000326">
    <property type="entry name" value="P-loop containing nucleoside triphosphate hydrolase"/>
    <property type="match status" value="1"/>
</dbReference>
<dbReference type="GO" id="GO:0005694">
    <property type="term" value="C:chromosome"/>
    <property type="evidence" value="ECO:0007669"/>
    <property type="project" value="UniProtKB-ARBA"/>
</dbReference>
<dbReference type="SUPFAM" id="SSF52540">
    <property type="entry name" value="P-loop containing nucleoside triphosphate hydrolases"/>
    <property type="match status" value="1"/>
</dbReference>
<dbReference type="SUPFAM" id="SSF57756">
    <property type="entry name" value="Retrovirus zinc finger-like domains"/>
    <property type="match status" value="1"/>
</dbReference>
<feature type="region of interest" description="Disordered" evidence="9">
    <location>
        <begin position="908"/>
        <end position="1049"/>
    </location>
</feature>
<comment type="caution">
    <text evidence="11">The sequence shown here is derived from an EMBL/GenBank/DDBJ whole genome shotgun (WGS) entry which is preliminary data.</text>
</comment>
<dbReference type="GO" id="GO:0016604">
    <property type="term" value="C:nuclear body"/>
    <property type="evidence" value="ECO:0007669"/>
    <property type="project" value="TreeGrafter"/>
</dbReference>
<keyword evidence="12" id="KW-1185">Reference proteome</keyword>
<dbReference type="Pfam" id="PF23576">
    <property type="entry name" value="SEN1_barrel"/>
    <property type="match status" value="1"/>
</dbReference>
<dbReference type="InterPro" id="IPR041677">
    <property type="entry name" value="DNA2/NAM7_AAA_11"/>
</dbReference>
<dbReference type="Pfam" id="PF13087">
    <property type="entry name" value="AAA_12"/>
    <property type="match status" value="1"/>
</dbReference>
<dbReference type="InterPro" id="IPR047187">
    <property type="entry name" value="SF1_C_Upf1"/>
</dbReference>
<dbReference type="Gene3D" id="3.40.50.300">
    <property type="entry name" value="P-loop containing nucleotide triphosphate hydrolases"/>
    <property type="match status" value="2"/>
</dbReference>
<dbReference type="Pfam" id="PF12726">
    <property type="entry name" value="SEN1_N"/>
    <property type="match status" value="1"/>
</dbReference>
<feature type="compositionally biased region" description="Polar residues" evidence="9">
    <location>
        <begin position="1914"/>
        <end position="1924"/>
    </location>
</feature>
<feature type="region of interest" description="Disordered" evidence="9">
    <location>
        <begin position="2058"/>
        <end position="2154"/>
    </location>
</feature>
<feature type="compositionally biased region" description="Basic and acidic residues" evidence="9">
    <location>
        <begin position="2083"/>
        <end position="2109"/>
    </location>
</feature>
<evidence type="ECO:0000256" key="2">
    <source>
        <dbReference type="ARBA" id="ARBA00007913"/>
    </source>
</evidence>
<dbReference type="GO" id="GO:0008270">
    <property type="term" value="F:zinc ion binding"/>
    <property type="evidence" value="ECO:0007669"/>
    <property type="project" value="InterPro"/>
</dbReference>
<dbReference type="PANTHER" id="PTHR10887">
    <property type="entry name" value="DNA2/NAM7 HELICASE FAMILY"/>
    <property type="match status" value="1"/>
</dbReference>
<feature type="compositionally biased region" description="Acidic residues" evidence="9">
    <location>
        <begin position="1012"/>
        <end position="1023"/>
    </location>
</feature>
<dbReference type="GO" id="GO:0001147">
    <property type="term" value="F:transcription termination site sequence-specific DNA binding"/>
    <property type="evidence" value="ECO:0007669"/>
    <property type="project" value="TreeGrafter"/>
</dbReference>
<evidence type="ECO:0000256" key="9">
    <source>
        <dbReference type="SAM" id="MobiDB-lite"/>
    </source>
</evidence>
<dbReference type="InterPro" id="IPR056474">
    <property type="entry name" value="SEN1_barrel"/>
</dbReference>
<sequence>MAEHVQVIQELKQLPDGAHIFCPRLSDNRTDDSDDPGQEDDRVLEARQRRDKFFSALPLLAYDGPECYEYHQWLYNAMDTQLAKCEACIRQYYLGKIAFKEQLLQEYDDAEVQQFLSIIHRRDLSRIKTGLDDATATLQPLPKEERGPKALNNRQLFAFFETLHCDAFYDNDELLKAHFDRPFNLVQTHRDLRIKDILPAVTKFLFSPHQHRLNWAIKTYQRLGRHPSDEEWDWAIKNLIKQELDAIKDDIGLIRFWGATKLICGTLSDEQITIKLFDLGFNFARLFLDHLAKPTVAISYIIGTLHVVWTRTPDVYWQNLPSVSAGTVAEQIFASPKFNEGLDIGAKDGNADLLSWIAPFLNSLPPANRPPATRTLTHQLFIRVKSTSTSDQARQLCFEWAVRALVTTIIPFSEDDKIRKATARPVLSDVLTLVSTHLPNILSFQYTRPDNKKDKLRDLIVTLVRNTLALDCLMLKTDWEGIHAGNPVTNSSSHTPDLWRTVNRHLDPDRSDLSQALLISTMSLTGLEQFPARNMTSHKIEKESFNTMFGKVEDLLSQCIDHLAEFPAEHLDPLFSHQNTNMALMALLFSGNDSIYQATLELIKNISNQSGRIEALHHVTKAFFANTLYSTCWVFRRIANLMPFSPIPRLLKTGKDLMDILCDNTGLLREQSLVERDGNAVQAFWQYCWGILTTIFRRMEKWSVDVGDRPLMTEVCRNTMQFAQALFGHYYLFVNVLERNKEPDVDVSTLLLNVDVESTVASPPKALDSMVKWLRLRDPYLAETLVNLIIGMLRRLKEYGTQIPQDGYALTFVEEVAAGSNVKGRGTKTILNDNQKAELVRALEQYTGKQIAIRTKAQLKKQQRLDSWTDPNLKQEVKPKPEVISIDDDDDDDIKDEDLLELEKVQAIRKQGLPMEKKEQKPQQQKRPSIPSRPAPPSLQEQLAKKQAESSRTFIEQRKKAEAEAKARQKELAARRKAGATQTSNAGSGLRGLGVPGKDHTTPRSDLMVSSESEDEDSEEDELFGTSSKTATATATNGIRRPDRAVPMPTKKVKQVRSAKDMRARLSPDLTGLHKTILAWDFFVETDTPPNSTKDDYTLVTNTFRTVEDYQKTFEPLLVLEGWQSFRTAREDGSFKVFEVKVANSMIVDNFFEVNSTISMNEGKELNLAPADVVLLSKGSRPHVEPNEPHCLARIKEITRKRGEMQIVYRVNSSNNKLRNYLNDKATVFAVNVLSLTPLEREYGALMALPYYDLSEEIIRAKPSPLLAYRDEQVEGIRDLHNLNVAQAKAVKSAVDNDAFTLIQGPPGSGKTKTITAILSAMLTGMASTNGPNTYRPLGSGGPPPSTKKILVAAPSNAAVDELVMRFKDGIKVPGGHVQKINVVRLGRSEAINTAVKDVTLEELVNARLSENVGTNGNREDIHTVMMEHKKASDDMVELRQKMDATRQKGEQVSPADDQLQDGLRRKKTALSAKIDQMREQQNSANRDADINRRRIQQEILDSAHVLCATLSGSGHEIFQGLNVEFDTVIIDEAAQSIELSALIPLKYGCSKCILVGDPKQLPPTVLSRQAAKYQYEQSLFARMANNHGKDVHLLDVQYRMHPEISAFPSKTFYDSRLRDGPDMAQLRTRPWHRSQYFSPYRFFDVEGMSSSAPKGRSLVNEAEIEAAMAMYDRLTTDVPRYNFKRKIGIITPYKGQLKSLKQRFSMRYGEAILGAIDFNTTDAFQGRESEIIIFSCVRASTQGIGFLKDVRRMNVGLTRAKCSLWVLGNSQALVQGEFWKALVEDAKARNLYTKDNILRLLSRPLLTEDMMKDDVEMENMDDQPTNAFGNQISDFTSNPNTSGASSRYGTATPTFDSAPSRQASAVPSLESGRSSPREVSIAQTNGAKQAKQLDTGPASARGTLGPSKPDSLPRQSSGHSASSLRDAIPRSSVQPLKANDRPFTPKDQTSGTGTNGPSGGRFGLNANINCTTCGSNAHFSHNCDNRRAREASLGKCMRCGGVGHTKPSCTASRCLACGDFGHVESACTSDASQRLGREMRQDVSRQEDEHQRLLQRRREQRAQKQLGEHGASIPTVKTDGVLVDHSKRKRDSEHDRNAAKAPRLEKEVPQPTAGDPATRRTSEPKMARPDLGPNGAPIIRKKRGESAMFAKKR</sequence>
<gene>
    <name evidence="11" type="primary">SEN1</name>
    <name evidence="11" type="ORF">LTR05_006930</name>
</gene>
<evidence type="ECO:0000256" key="4">
    <source>
        <dbReference type="ARBA" id="ARBA00022801"/>
    </source>
</evidence>
<dbReference type="GO" id="GO:0004386">
    <property type="term" value="F:helicase activity"/>
    <property type="evidence" value="ECO:0007669"/>
    <property type="project" value="UniProtKB-KW"/>
</dbReference>
<evidence type="ECO:0000256" key="1">
    <source>
        <dbReference type="ARBA" id="ARBA00004123"/>
    </source>
</evidence>
<dbReference type="InterPro" id="IPR001878">
    <property type="entry name" value="Znf_CCHC"/>
</dbReference>
<evidence type="ECO:0000313" key="11">
    <source>
        <dbReference type="EMBL" id="KAK5083048.1"/>
    </source>
</evidence>
<dbReference type="InterPro" id="IPR041679">
    <property type="entry name" value="DNA2/NAM7-like_C"/>
</dbReference>
<dbReference type="InterPro" id="IPR016024">
    <property type="entry name" value="ARM-type_fold"/>
</dbReference>
<dbReference type="GO" id="GO:0006369">
    <property type="term" value="P:termination of RNA polymerase II transcription"/>
    <property type="evidence" value="ECO:0007669"/>
    <property type="project" value="TreeGrafter"/>
</dbReference>
<dbReference type="SMART" id="SM00343">
    <property type="entry name" value="ZnF_C2HC"/>
    <property type="match status" value="3"/>
</dbReference>
<protein>
    <submittedName>
        <fullName evidence="11">DEAD-box type RNA helicase</fullName>
    </submittedName>
</protein>
<dbReference type="FunFam" id="3.40.50.300:FF:001152">
    <property type="entry name" value="tRNA-splicing endonuclease, putative"/>
    <property type="match status" value="1"/>
</dbReference>
<feature type="domain" description="CCHC-type" evidence="10">
    <location>
        <begin position="1970"/>
        <end position="1986"/>
    </location>
</feature>
<keyword evidence="7" id="KW-0539">Nucleus</keyword>
<dbReference type="Pfam" id="PF13086">
    <property type="entry name" value="AAA_11"/>
    <property type="match status" value="1"/>
</dbReference>
<evidence type="ECO:0000256" key="3">
    <source>
        <dbReference type="ARBA" id="ARBA00022741"/>
    </source>
</evidence>
<proteinExistence type="inferred from homology"/>
<keyword evidence="6" id="KW-0067">ATP-binding</keyword>
<dbReference type="CDD" id="cd18042">
    <property type="entry name" value="DEXXQc_SETX"/>
    <property type="match status" value="1"/>
</dbReference>
<dbReference type="GO" id="GO:0016787">
    <property type="term" value="F:hydrolase activity"/>
    <property type="evidence" value="ECO:0007669"/>
    <property type="project" value="UniProtKB-KW"/>
</dbReference>
<evidence type="ECO:0000256" key="8">
    <source>
        <dbReference type="SAM" id="Coils"/>
    </source>
</evidence>
<comment type="similarity">
    <text evidence="2">Belongs to the DNA2/NAM7 helicase family.</text>
</comment>
<organism evidence="11 12">
    <name type="scientific">Lithohypha guttulata</name>
    <dbReference type="NCBI Taxonomy" id="1690604"/>
    <lineage>
        <taxon>Eukaryota</taxon>
        <taxon>Fungi</taxon>
        <taxon>Dikarya</taxon>
        <taxon>Ascomycota</taxon>
        <taxon>Pezizomycotina</taxon>
        <taxon>Eurotiomycetes</taxon>
        <taxon>Chaetothyriomycetidae</taxon>
        <taxon>Chaetothyriales</taxon>
        <taxon>Trichomeriaceae</taxon>
        <taxon>Lithohypha</taxon>
    </lineage>
</organism>
<dbReference type="GO" id="GO:0005524">
    <property type="term" value="F:ATP binding"/>
    <property type="evidence" value="ECO:0007669"/>
    <property type="project" value="UniProtKB-KW"/>
</dbReference>
<feature type="region of interest" description="Disordered" evidence="9">
    <location>
        <begin position="1821"/>
        <end position="1961"/>
    </location>
</feature>
<keyword evidence="3" id="KW-0547">Nucleotide-binding</keyword>
<reference evidence="11 12" key="1">
    <citation type="submission" date="2023-08" db="EMBL/GenBank/DDBJ databases">
        <title>Black Yeasts Isolated from many extreme environments.</title>
        <authorList>
            <person name="Coleine C."/>
            <person name="Stajich J.E."/>
            <person name="Selbmann L."/>
        </authorList>
    </citation>
    <scope>NUCLEOTIDE SEQUENCE [LARGE SCALE GENOMIC DNA]</scope>
    <source>
        <strain evidence="11 12">CCFEE 5910</strain>
    </source>
</reference>
<evidence type="ECO:0000256" key="5">
    <source>
        <dbReference type="ARBA" id="ARBA00022806"/>
    </source>
</evidence>
<dbReference type="Proteomes" id="UP001309876">
    <property type="component" value="Unassembled WGS sequence"/>
</dbReference>
<dbReference type="InterPro" id="IPR045055">
    <property type="entry name" value="DNA2/NAM7-like"/>
</dbReference>
<dbReference type="SUPFAM" id="SSF48371">
    <property type="entry name" value="ARM repeat"/>
    <property type="match status" value="1"/>
</dbReference>
<dbReference type="PANTHER" id="PTHR10887:SF495">
    <property type="entry name" value="HELICASE SENATAXIN ISOFORM X1-RELATED"/>
    <property type="match status" value="1"/>
</dbReference>
<name>A0AAN7YEW9_9EURO</name>
<dbReference type="EMBL" id="JAVRRJ010000007">
    <property type="protein sequence ID" value="KAK5083048.1"/>
    <property type="molecule type" value="Genomic_DNA"/>
</dbReference>
<feature type="compositionally biased region" description="Polar residues" evidence="9">
    <location>
        <begin position="1823"/>
        <end position="1866"/>
    </location>
</feature>
<feature type="domain" description="CCHC-type" evidence="10">
    <location>
        <begin position="1996"/>
        <end position="2012"/>
    </location>
</feature>
<accession>A0AAN7YEW9</accession>
<dbReference type="CDD" id="cd18808">
    <property type="entry name" value="SF1_C_Upf1"/>
    <property type="match status" value="1"/>
</dbReference>
<evidence type="ECO:0000256" key="7">
    <source>
        <dbReference type="ARBA" id="ARBA00023242"/>
    </source>
</evidence>
<keyword evidence="4" id="KW-0378">Hydrolase</keyword>
<dbReference type="Gene3D" id="4.10.60.10">
    <property type="entry name" value="Zinc finger, CCHC-type"/>
    <property type="match status" value="1"/>
</dbReference>
<dbReference type="InterPro" id="IPR036875">
    <property type="entry name" value="Znf_CCHC_sf"/>
</dbReference>
<feature type="coiled-coil region" evidence="8">
    <location>
        <begin position="1429"/>
        <end position="1488"/>
    </location>
</feature>
<dbReference type="InterPro" id="IPR024481">
    <property type="entry name" value="Helicase_Sen1_N"/>
</dbReference>
<evidence type="ECO:0000259" key="10">
    <source>
        <dbReference type="SMART" id="SM00343"/>
    </source>
</evidence>
<keyword evidence="8" id="KW-0175">Coiled coil</keyword>
<feature type="compositionally biased region" description="Basic and acidic residues" evidence="9">
    <location>
        <begin position="943"/>
        <end position="974"/>
    </location>
</feature>